<dbReference type="AlphaFoldDB" id="A0A2K3CZG2"/>
<evidence type="ECO:0000313" key="2">
    <source>
        <dbReference type="EMBL" id="PNW73639.1"/>
    </source>
</evidence>
<reference evidence="2" key="2">
    <citation type="submission" date="2017-07" db="EMBL/GenBank/DDBJ databases">
        <title>WGS assembly of Chlamydomonas reinhardtii.</title>
        <authorList>
            <consortium name="Chlamydomonas Annotation Team"/>
            <consortium name="JGI Annotation Team"/>
            <person name="Merchant S.S."/>
            <person name="Prochnik S.E."/>
            <person name="Vallon O."/>
            <person name="Harris E.H."/>
            <person name="Karpowicz S.J."/>
            <person name="Witman G.B."/>
            <person name="Terry A."/>
            <person name="Salamov A."/>
            <person name="Fritz-Laylin L.K."/>
            <person name="Marechal-Drouard L."/>
            <person name="Marshall W.F."/>
            <person name="Qu L.H."/>
            <person name="Nelson D.R."/>
            <person name="Sanderfoot A.A."/>
            <person name="Spalding M.H."/>
            <person name="Kapitonov V.V."/>
            <person name="Ren Q."/>
            <person name="Ferris P."/>
            <person name="Lindquist E."/>
            <person name="Shapiro H."/>
            <person name="Lucas S.M."/>
            <person name="Grimwood J."/>
            <person name="Schmutz J."/>
            <person name="Grigoriev I.V."/>
            <person name="Rokhsar D.S."/>
        </authorList>
    </citation>
    <scope>NUCLEOTIDE SEQUENCE</scope>
    <source>
        <strain evidence="2">CC-503 cw92 mt+</strain>
    </source>
</reference>
<protein>
    <submittedName>
        <fullName evidence="2">Uncharacterized protein</fullName>
    </submittedName>
</protein>
<dbReference type="PaxDb" id="3055-EDP08692"/>
<dbReference type="RefSeq" id="XP_042917268.1">
    <property type="nucleotide sequence ID" value="XM_043069294.1"/>
</dbReference>
<dbReference type="Proteomes" id="UP000006906">
    <property type="component" value="Chromosome 13"/>
</dbReference>
<dbReference type="KEGG" id="cre:CHLRE_13g566800v5"/>
<dbReference type="Gramene" id="PNW73638">
    <property type="protein sequence ID" value="PNW73638"/>
    <property type="gene ID" value="CHLRE_13g566800v5"/>
</dbReference>
<organism evidence="2 3">
    <name type="scientific">Chlamydomonas reinhardtii</name>
    <name type="common">Chlamydomonas smithii</name>
    <dbReference type="NCBI Taxonomy" id="3055"/>
    <lineage>
        <taxon>Eukaryota</taxon>
        <taxon>Viridiplantae</taxon>
        <taxon>Chlorophyta</taxon>
        <taxon>core chlorophytes</taxon>
        <taxon>Chlorophyceae</taxon>
        <taxon>CS clade</taxon>
        <taxon>Chlamydomonadales</taxon>
        <taxon>Chlamydomonadaceae</taxon>
        <taxon>Chlamydomonas</taxon>
    </lineage>
</organism>
<accession>A0A2K3CZG2</accession>
<proteinExistence type="predicted"/>
<dbReference type="OrthoDB" id="544879at2759"/>
<dbReference type="EMBL" id="CM008974">
    <property type="protein sequence ID" value="PNW73639.1"/>
    <property type="molecule type" value="Genomic_DNA"/>
</dbReference>
<evidence type="ECO:0000313" key="3">
    <source>
        <dbReference type="Proteomes" id="UP000006906"/>
    </source>
</evidence>
<feature type="compositionally biased region" description="Gly residues" evidence="1">
    <location>
        <begin position="101"/>
        <end position="113"/>
    </location>
</feature>
<gene>
    <name evidence="2" type="ORF">CHLRE_13g566800v5</name>
</gene>
<dbReference type="Gramene" id="PNW73639">
    <property type="protein sequence ID" value="PNW73639"/>
    <property type="gene ID" value="CHLRE_13g566800v5"/>
</dbReference>
<dbReference type="EMBL" id="CM008974">
    <property type="protein sequence ID" value="PNW73638.1"/>
    <property type="molecule type" value="Genomic_DNA"/>
</dbReference>
<feature type="region of interest" description="Disordered" evidence="1">
    <location>
        <begin position="27"/>
        <end position="65"/>
    </location>
</feature>
<feature type="region of interest" description="Disordered" evidence="1">
    <location>
        <begin position="90"/>
        <end position="113"/>
    </location>
</feature>
<dbReference type="OMA" id="ANDMADN"/>
<keyword evidence="3" id="KW-1185">Reference proteome</keyword>
<sequence length="244" mass="24648">MLTLTRRSRDLLAAGCWPRRCAAALLGPHEPPQQPTALLPPLPLSAEGARGLAGSAPGGPPDERLQRASRLIDGVVNRVVDRLSRGDFEPHLGPLTNASGHAGGAGEAGGGGGAMDTGRGAVTYDYEAVPRAIDIDAFRRALSSALTEHAGAVVPPGRGGVTAGAAAAGQVGMAAGGSTAGAAAAHELAERLVEAGPGERQLLADRVARTVTGEEMGRMLAEEPLPVVRSRLADMLGRGGFGRG</sequence>
<name>A0A2K3CZG2_CHLRE</name>
<dbReference type="RefSeq" id="XP_042917269.1">
    <property type="nucleotide sequence ID" value="XM_043069293.1"/>
</dbReference>
<evidence type="ECO:0000256" key="1">
    <source>
        <dbReference type="SAM" id="MobiDB-lite"/>
    </source>
</evidence>
<feature type="compositionally biased region" description="Pro residues" evidence="1">
    <location>
        <begin position="29"/>
        <end position="43"/>
    </location>
</feature>
<reference evidence="2 3" key="1">
    <citation type="journal article" date="2007" name="Science">
        <title>The Chlamydomonas genome reveals the evolution of key animal and plant functions.</title>
        <authorList>
            <person name="Merchant S.S."/>
            <person name="Prochnik S.E."/>
            <person name="Vallon O."/>
            <person name="Harris E.H."/>
            <person name="Karpowicz S.J."/>
            <person name="Witman G.B."/>
            <person name="Terry A."/>
            <person name="Salamov A."/>
            <person name="Fritz-Laylin L.K."/>
            <person name="Marechal-Drouard L."/>
            <person name="Marshall W.F."/>
            <person name="Qu L.H."/>
            <person name="Nelson D.R."/>
            <person name="Sanderfoot A.A."/>
            <person name="Spalding M.H."/>
            <person name="Kapitonov V.V."/>
            <person name="Ren Q."/>
            <person name="Ferris P."/>
            <person name="Lindquist E."/>
            <person name="Shapiro H."/>
            <person name="Lucas S.M."/>
            <person name="Grimwood J."/>
            <person name="Schmutz J."/>
            <person name="Cardol P."/>
            <person name="Cerutti H."/>
            <person name="Chanfreau G."/>
            <person name="Chen C.L."/>
            <person name="Cognat V."/>
            <person name="Croft M.T."/>
            <person name="Dent R."/>
            <person name="Dutcher S."/>
            <person name="Fernandez E."/>
            <person name="Fukuzawa H."/>
            <person name="Gonzalez-Ballester D."/>
            <person name="Gonzalez-Halphen D."/>
            <person name="Hallmann A."/>
            <person name="Hanikenne M."/>
            <person name="Hippler M."/>
            <person name="Inwood W."/>
            <person name="Jabbari K."/>
            <person name="Kalanon M."/>
            <person name="Kuras R."/>
            <person name="Lefebvre P.A."/>
            <person name="Lemaire S.D."/>
            <person name="Lobanov A.V."/>
            <person name="Lohr M."/>
            <person name="Manuell A."/>
            <person name="Meier I."/>
            <person name="Mets L."/>
            <person name="Mittag M."/>
            <person name="Mittelmeier T."/>
            <person name="Moroney J.V."/>
            <person name="Moseley J."/>
            <person name="Napoli C."/>
            <person name="Nedelcu A.M."/>
            <person name="Niyogi K."/>
            <person name="Novoselov S.V."/>
            <person name="Paulsen I.T."/>
            <person name="Pazour G."/>
            <person name="Purton S."/>
            <person name="Ral J.P."/>
            <person name="Riano-Pachon D.M."/>
            <person name="Riekhof W."/>
            <person name="Rymarquis L."/>
            <person name="Schroda M."/>
            <person name="Stern D."/>
            <person name="Umen J."/>
            <person name="Willows R."/>
            <person name="Wilson N."/>
            <person name="Zimmer S.L."/>
            <person name="Allmer J."/>
            <person name="Balk J."/>
            <person name="Bisova K."/>
            <person name="Chen C.J."/>
            <person name="Elias M."/>
            <person name="Gendler K."/>
            <person name="Hauser C."/>
            <person name="Lamb M.R."/>
            <person name="Ledford H."/>
            <person name="Long J.C."/>
            <person name="Minagawa J."/>
            <person name="Page M.D."/>
            <person name="Pan J."/>
            <person name="Pootakham W."/>
            <person name="Roje S."/>
            <person name="Rose A."/>
            <person name="Stahlberg E."/>
            <person name="Terauchi A.M."/>
            <person name="Yang P."/>
            <person name="Ball S."/>
            <person name="Bowler C."/>
            <person name="Dieckmann C.L."/>
            <person name="Gladyshev V.N."/>
            <person name="Green P."/>
            <person name="Jorgensen R."/>
            <person name="Mayfield S."/>
            <person name="Mueller-Roeber B."/>
            <person name="Rajamani S."/>
            <person name="Sayre R.T."/>
            <person name="Brokstein P."/>
            <person name="Dubchak I."/>
            <person name="Goodstein D."/>
            <person name="Hornick L."/>
            <person name="Huang Y.W."/>
            <person name="Jhaveri J."/>
            <person name="Luo Y."/>
            <person name="Martinez D."/>
            <person name="Ngau W.C."/>
            <person name="Otillar B."/>
            <person name="Poliakov A."/>
            <person name="Porter A."/>
            <person name="Szajkowski L."/>
            <person name="Werner G."/>
            <person name="Zhou K."/>
            <person name="Grigoriev I.V."/>
            <person name="Rokhsar D.S."/>
            <person name="Grossman A.R."/>
        </authorList>
    </citation>
    <scope>NUCLEOTIDE SEQUENCE [LARGE SCALE GENOMIC DNA]</scope>
    <source>
        <strain evidence="3">CC-503</strain>
        <strain evidence="2">CC-503 cw92 mt+</strain>
    </source>
</reference>
<dbReference type="GeneID" id="5719063"/>